<dbReference type="InterPro" id="IPR020806">
    <property type="entry name" value="PKS_PP-bd"/>
</dbReference>
<dbReference type="SUPFAM" id="SSF53901">
    <property type="entry name" value="Thiolase-like"/>
    <property type="match status" value="1"/>
</dbReference>
<dbReference type="Gene3D" id="3.40.50.12780">
    <property type="entry name" value="N-terminal domain of ligase-like"/>
    <property type="match status" value="1"/>
</dbReference>
<dbReference type="PROSITE" id="PS00012">
    <property type="entry name" value="PHOSPHOPANTETHEINE"/>
    <property type="match status" value="1"/>
</dbReference>
<dbReference type="PANTHER" id="PTHR43775">
    <property type="entry name" value="FATTY ACID SYNTHASE"/>
    <property type="match status" value="1"/>
</dbReference>
<dbReference type="InterPro" id="IPR020845">
    <property type="entry name" value="AMP-binding_CS"/>
</dbReference>
<evidence type="ECO:0000256" key="4">
    <source>
        <dbReference type="ARBA" id="ARBA00022553"/>
    </source>
</evidence>
<keyword evidence="5" id="KW-0808">Transferase</keyword>
<dbReference type="SUPFAM" id="SSF47336">
    <property type="entry name" value="ACP-like"/>
    <property type="match status" value="2"/>
</dbReference>
<dbReference type="Gene3D" id="3.40.366.10">
    <property type="entry name" value="Malonyl-Coenzyme A Acyl Carrier Protein, domain 2"/>
    <property type="match status" value="1"/>
</dbReference>
<dbReference type="Pfam" id="PF00109">
    <property type="entry name" value="ketoacyl-synt"/>
    <property type="match status" value="1"/>
</dbReference>
<dbReference type="InterPro" id="IPR005814">
    <property type="entry name" value="Aminotrans_3"/>
</dbReference>
<dbReference type="InterPro" id="IPR045851">
    <property type="entry name" value="AMP-bd_C_sf"/>
</dbReference>
<dbReference type="PROSITE" id="PS52004">
    <property type="entry name" value="KS3_2"/>
    <property type="match status" value="1"/>
</dbReference>
<evidence type="ECO:0000256" key="3">
    <source>
        <dbReference type="ARBA" id="ARBA00022450"/>
    </source>
</evidence>
<dbReference type="Pfam" id="PF23024">
    <property type="entry name" value="AMP-dom_DIP2-like"/>
    <property type="match status" value="1"/>
</dbReference>
<evidence type="ECO:0000256" key="8">
    <source>
        <dbReference type="ARBA" id="ARBA00023098"/>
    </source>
</evidence>
<dbReference type="InterPro" id="IPR015421">
    <property type="entry name" value="PyrdxlP-dep_Trfase_major"/>
</dbReference>
<dbReference type="GO" id="GO:0016705">
    <property type="term" value="F:oxidoreductase activity, acting on paired donors, with incorporation or reduction of molecular oxygen"/>
    <property type="evidence" value="ECO:0007669"/>
    <property type="project" value="InterPro"/>
</dbReference>
<dbReference type="CDD" id="cd05931">
    <property type="entry name" value="FAAL"/>
    <property type="match status" value="1"/>
</dbReference>
<dbReference type="Gene3D" id="3.20.20.30">
    <property type="entry name" value="Luciferase-like domain"/>
    <property type="match status" value="1"/>
</dbReference>
<evidence type="ECO:0000256" key="5">
    <source>
        <dbReference type="ARBA" id="ARBA00022679"/>
    </source>
</evidence>
<evidence type="ECO:0000256" key="7">
    <source>
        <dbReference type="ARBA" id="ARBA00022898"/>
    </source>
</evidence>
<dbReference type="InterPro" id="IPR014031">
    <property type="entry name" value="Ketoacyl_synth_C"/>
</dbReference>
<dbReference type="InterPro" id="IPR049704">
    <property type="entry name" value="Aminotrans_3_PPA_site"/>
</dbReference>
<dbReference type="NCBIfam" id="TIGR04020">
    <property type="entry name" value="seco_metab_LLM"/>
    <property type="match status" value="1"/>
</dbReference>
<dbReference type="SUPFAM" id="SSF51679">
    <property type="entry name" value="Bacterial luciferase-like"/>
    <property type="match status" value="1"/>
</dbReference>
<dbReference type="SUPFAM" id="SSF53383">
    <property type="entry name" value="PLP-dependent transferases"/>
    <property type="match status" value="1"/>
</dbReference>
<feature type="compositionally biased region" description="Pro residues" evidence="10">
    <location>
        <begin position="1674"/>
        <end position="1699"/>
    </location>
</feature>
<dbReference type="Gene3D" id="3.90.1150.10">
    <property type="entry name" value="Aspartate Aminotransferase, domain 1"/>
    <property type="match status" value="1"/>
</dbReference>
<feature type="compositionally biased region" description="Low complexity" evidence="10">
    <location>
        <begin position="1658"/>
        <end position="1673"/>
    </location>
</feature>
<evidence type="ECO:0000256" key="2">
    <source>
        <dbReference type="ARBA" id="ARBA00006432"/>
    </source>
</evidence>
<dbReference type="InterPro" id="IPR001227">
    <property type="entry name" value="Ac_transferase_dom_sf"/>
</dbReference>
<dbReference type="Pfam" id="PF02801">
    <property type="entry name" value="Ketoacyl-synt_C"/>
    <property type="match status" value="1"/>
</dbReference>
<dbReference type="Pfam" id="PF22621">
    <property type="entry name" value="CurL-like_PKS_C"/>
    <property type="match status" value="1"/>
</dbReference>
<dbReference type="GO" id="GO:0030170">
    <property type="term" value="F:pyridoxal phosphate binding"/>
    <property type="evidence" value="ECO:0007669"/>
    <property type="project" value="InterPro"/>
</dbReference>
<dbReference type="Gene3D" id="3.40.640.10">
    <property type="entry name" value="Type I PLP-dependent aspartate aminotransferase-like (Major domain)"/>
    <property type="match status" value="1"/>
</dbReference>
<dbReference type="PROSITE" id="PS00455">
    <property type="entry name" value="AMP_BINDING"/>
    <property type="match status" value="1"/>
</dbReference>
<dbReference type="InterPro" id="IPR036661">
    <property type="entry name" value="Luciferase-like_sf"/>
</dbReference>
<dbReference type="InterPro" id="IPR020841">
    <property type="entry name" value="PKS_Beta-ketoAc_synthase_dom"/>
</dbReference>
<dbReference type="SMART" id="SM00827">
    <property type="entry name" value="PKS_AT"/>
    <property type="match status" value="1"/>
</dbReference>
<evidence type="ECO:0000259" key="11">
    <source>
        <dbReference type="PROSITE" id="PS50075"/>
    </source>
</evidence>
<dbReference type="PANTHER" id="PTHR43775:SF37">
    <property type="entry name" value="SI:DKEY-61P9.11"/>
    <property type="match status" value="1"/>
</dbReference>
<keyword evidence="3" id="KW-0596">Phosphopantetheine</keyword>
<dbReference type="Pfam" id="PF00202">
    <property type="entry name" value="Aminotran_3"/>
    <property type="match status" value="1"/>
</dbReference>
<dbReference type="InterPro" id="IPR015422">
    <property type="entry name" value="PyrdxlP-dep_Trfase_small"/>
</dbReference>
<dbReference type="InterPro" id="IPR036736">
    <property type="entry name" value="ACP-like_sf"/>
</dbReference>
<dbReference type="FunFam" id="3.40.47.10:FF:000019">
    <property type="entry name" value="Polyketide synthase type I"/>
    <property type="match status" value="1"/>
</dbReference>
<dbReference type="Pfam" id="PF00501">
    <property type="entry name" value="AMP-binding"/>
    <property type="match status" value="1"/>
</dbReference>
<keyword evidence="4" id="KW-0597">Phosphoprotein</keyword>
<dbReference type="PROSITE" id="PS00600">
    <property type="entry name" value="AA_TRANSFER_CLASS_3"/>
    <property type="match status" value="1"/>
</dbReference>
<keyword evidence="7" id="KW-0663">Pyridoxal phosphate</keyword>
<proteinExistence type="inferred from homology"/>
<dbReference type="SMART" id="SM00825">
    <property type="entry name" value="PKS_KS"/>
    <property type="match status" value="1"/>
</dbReference>
<feature type="compositionally biased region" description="Pro residues" evidence="10">
    <location>
        <begin position="2238"/>
        <end position="2251"/>
    </location>
</feature>
<evidence type="ECO:0000256" key="1">
    <source>
        <dbReference type="ARBA" id="ARBA00001933"/>
    </source>
</evidence>
<dbReference type="FunFam" id="3.40.50.12780:FF:000013">
    <property type="entry name" value="Long-chain-fatty-acid--AMP ligase FadD32"/>
    <property type="match status" value="1"/>
</dbReference>
<dbReference type="SMART" id="SM00823">
    <property type="entry name" value="PKS_PP"/>
    <property type="match status" value="2"/>
</dbReference>
<dbReference type="InterPro" id="IPR016039">
    <property type="entry name" value="Thiolase-like"/>
</dbReference>
<comment type="cofactor">
    <cofactor evidence="1">
        <name>pyridoxal 5'-phosphate</name>
        <dbReference type="ChEBI" id="CHEBI:597326"/>
    </cofactor>
</comment>
<evidence type="ECO:0000313" key="13">
    <source>
        <dbReference type="EMBL" id="AYM54128.1"/>
    </source>
</evidence>
<dbReference type="InterPro" id="IPR040097">
    <property type="entry name" value="FAAL/FAAC"/>
</dbReference>
<dbReference type="InterPro" id="IPR016036">
    <property type="entry name" value="Malonyl_transacylase_ACP-bd"/>
</dbReference>
<feature type="region of interest" description="Disordered" evidence="10">
    <location>
        <begin position="2234"/>
        <end position="2279"/>
    </location>
</feature>
<organism evidence="13">
    <name type="scientific">Chondromyces catenulatus</name>
    <dbReference type="NCBI Taxonomy" id="1653841"/>
    <lineage>
        <taxon>Bacteria</taxon>
        <taxon>Pseudomonadati</taxon>
        <taxon>Myxococcota</taxon>
        <taxon>Polyangia</taxon>
        <taxon>Polyangiales</taxon>
        <taxon>Polyangiaceae</taxon>
        <taxon>Chondromyces</taxon>
    </lineage>
</organism>
<comment type="similarity">
    <text evidence="2">Belongs to the ATP-dependent AMP-binding enzyme family.</text>
</comment>
<name>A0A3S5GY16_9BACT</name>
<dbReference type="InterPro" id="IPR050091">
    <property type="entry name" value="PKS_NRPS_Biosynth_Enz"/>
</dbReference>
<dbReference type="Pfam" id="PF00550">
    <property type="entry name" value="PP-binding"/>
    <property type="match status" value="2"/>
</dbReference>
<feature type="compositionally biased region" description="Low complexity" evidence="10">
    <location>
        <begin position="2268"/>
        <end position="2279"/>
    </location>
</feature>
<feature type="region of interest" description="Disordered" evidence="10">
    <location>
        <begin position="1658"/>
        <end position="1721"/>
    </location>
</feature>
<dbReference type="Gene3D" id="3.40.47.10">
    <property type="match status" value="1"/>
</dbReference>
<dbReference type="GO" id="GO:0006633">
    <property type="term" value="P:fatty acid biosynthetic process"/>
    <property type="evidence" value="ECO:0007669"/>
    <property type="project" value="TreeGrafter"/>
</dbReference>
<accession>A0A3S5GY16</accession>
<evidence type="ECO:0000256" key="10">
    <source>
        <dbReference type="SAM" id="MobiDB-lite"/>
    </source>
</evidence>
<dbReference type="InterPro" id="IPR006162">
    <property type="entry name" value="Ppantetheine_attach_site"/>
</dbReference>
<dbReference type="Pfam" id="PF00296">
    <property type="entry name" value="Bac_luciferase"/>
    <property type="match status" value="1"/>
</dbReference>
<dbReference type="SUPFAM" id="SSF56801">
    <property type="entry name" value="Acetyl-CoA synthetase-like"/>
    <property type="match status" value="1"/>
</dbReference>
<dbReference type="InterPro" id="IPR014030">
    <property type="entry name" value="Ketoacyl_synth_N"/>
</dbReference>
<keyword evidence="6" id="KW-0276">Fatty acid metabolism</keyword>
<dbReference type="PROSITE" id="PS50075">
    <property type="entry name" value="CARRIER"/>
    <property type="match status" value="2"/>
</dbReference>
<dbReference type="SUPFAM" id="SSF55048">
    <property type="entry name" value="Probable ACP-binding domain of malonyl-CoA ACP transacylase"/>
    <property type="match status" value="1"/>
</dbReference>
<sequence length="3071" mass="323445">MSAGAFGARPETLVDRLVACAVSSPELALFTFADGDNGDADQVLTARALDRCARSLAARLQARLAPGDRVLLTAPPGREFVVGFFGCLYAGLTVAPTFPPDPSRLQRTLPRFRSILAHAGPAAVLSTALGCAASTALAEYAPEALNVPWFAIDDENAGREADWVRADVALESIAMLQYTSGSTSAPRAVALSHANLWHNAAATAEAFGLGPESRSVFWVPPYHDMGLIGGIVQTAYGGYPALLMSPLTFLQRPLRWLLAVTRFRATVSGGPNFAFDLCVRKSTPAERELLDVSTWRVAFCGAEPVRAETIERFVETFAPCGFRREAFVPCYGLAESTLMVSTSSQVEGPVTRVARTDALERGRVEVVAPAEASSARTNVLVSVGAPTRGLDVAIVDPLARTRCAPGQVGEVWVAGGSVAQGYWNDEAQTAATFGAALVGEGEARYLRTGDLAVIVDGRLFITGRAKDLIIVDGRNVYPQDIEHTAERAHTAVRPGCSVAFSVPGASGERVVVVCELERREAAARGVVEHVLAAIRRAITLQHDVVPAALFLVKAGTIPKTSSGKVQRRATREAFLTNALELIASWSSDGPGRDARAPVAAASREARAEFERWLAERLGQLAGVEAAAIDLTRPFVDHGIGSAQAIGLSGEIAERVGRALPPTLLWDHPSPAELARHLCSEPAASPRDDVSPRALGTTRDAIAIVGVGCRFPGGDGPEAFWSLLREGTDAVTEVPAERWDAEAHVDPDPDAPGKTTSRWGAFLADAFGFDATFFGITGAEAAEMDVQQRLVLEVAWHALEHAGIAPDALRDTAGGVFLGLSSAARDAPSATSSSRFTATGAMASVAAGRLAYVLGLRGPALALDTSCSSSLVAVHLACQSLRAGECDLALAGGVNAPLTLEASVALAKLRALSPTGRCRAFDAAADGYVRGEGCGIVVLKRLSDALADGDRVIAVVRGSAVNSDGHSNGLTAPSGAAQRAVIRRALEDAALAPDAVGYVEAHGTGTPLGDPIEMRAVAAAITADRAADAPPLMVGSAKTNIGHLEAAAGVVGLIKAALVLEHGEIPPHLHLRAPSPHIPWRELRVAVPTTRTPWTARAGSPRVAGVSAFGLSGTNAHVVLSEAPSRARAAPRGDGEAHMLCLSARTEPALRASAAQLAAHLAVATDALVDVCHTANVGRAHHGERLAIVARSTAEARARLEDFTQSRATQGIHRGTARAPVRVAFVFSGQGDGDPREGHTLLASEPAFREAYMRCDALVRSALGQPLPLTAPDADPRAPLDPVLAQPTMFALQYALACLWRAWGVEPHAVLGHSLGELAAACVADALSLEDAVSLVVSRARLMDGLGPGAMASVHADEARVTEALAAHDGRVVVAAINAPAQVVVSGDVDAVDALLATLEATGIDARRLAVSRAFHSPHVEPALDAIERAARACDARPARVPMVLAADARSLAVGEALDASYWRRQAREAVRFADGVAALLALDCEAFVEIGPTTQLAALARRCAPNALCAPSLRPGRDARATLLATLAALHVRGTRVDFHVLAQGRTPARVALPGYPFARPAAAPHARHTRGVAMGVSQTQEILGALQGMVGEVLQMPTEQVGVNTALLEMGADSIALAQAIRAIERRFGVRVPLRRLFEDLTTLEALAAHLASAMPSPRAPAPVLATTASPLASPPAPLPQPPAVAPAPARAPSPSPAAPAAWTATGAPSYSASDAHTPPPLPQPVTTVERVVAQQLDAFTRLARQQIEAIAGHGPRIEAAPSLTPARLPMPAPAPQATLAPIIATNGLNAQQRAHLDALAERYTRRTLRSREYAATHRPRYADLRSSYGFRPSIKDMVYPLVRGRARGARLWDIDGNEYVDFTMGFGVYLFGHGFDVVDEAVRRQLAVGFELGPRSEHAGAVAELVAEMTGMDRVAFCATGSEANTLALRLARAATGRELVAIFAGAYHGNADGLQAQADEFDGERTTVPLTPGVTRGAVRDVIVLEYGSDEALATLRERAHELAAVLVEPVRSRFPSLQPAAFLREVREITARSNAALVFDEVITGFRIAPGGAQEYFGVRADLATYGKVLGGGLPIGVVAGRRDLLDRLDGGAWRFGDDSRPSPHTTLFGSTFATHPLSMAVARAVLEHLRAAGPGLQRELNARTERLAGELDALFAREGAPMRVAHFASLFRFEYSGNRDPFFFHLVEHGVYTWEQRGCFLSTAHTDEDLAQIVRAVKASVHAMQAGGFLPAPRAPDPAPAPAPREPSPDAASTPWRPRKIWSPAPSGPAVPGASARGVSASRFSLYFFGNYEPEFHAEKYKLLIASARFADAHGFDAVWLPERHFHAFGGLSPNPSVLAAALARETTRVHLRAGSVVAPLHHPVRVAEEWSVVDNLSQGRVGVAFAAGWHANDFVLAPEAFAERRAVTLRRVNEIGALWRGEALALPGPDGGAVSVKLVPRPMQPELPVWLTVVNNPETYEAAGRAGVHVLTSLMGQTPDELAVNIERYRAARAANGHDPAAGRVTLLVHAHVGRDIAETRARARAPFLAYLRASVGLFNAIGRSRGAEGAADSLSPEDVDYLLSAAYERYCQEAALIGSVESCRPIVERLVGLGVDELSCLVDFGLPGDQVLEGLSHLDALREACVVNGARDALRVSGGEPVVPPTGQPTDAPALSTGARLESRPLAELFARGDLAPVDAAAIGYVPAEVLDLLGLTREQLLGDVFARRPFVNAVYDTHLGRIASVVVPRLSSELYDDQAALLEEVDEVLAVSRSIGARTASLVGLLPSATDYGHAIEKRRGGAGADRLRITTGHATTAAAVALSVAGALATAGRDLQGECLAVLGLGSIGGSSLRLVLERLQHPREIVLCDLASREAALEAMRDEITRRLGFRGRVTLARSRGAAPAEVYAATTIIGATSVSGVLDVARLRPGTVVVDDSSPHCFDQSAALRRVSERADLLVTEGGKLRADRPIASVQYLPSAFAADTLFAEWLLAGDPHEIMGCTLSSLLTASFEHVVPTIGLAEPAACNAHYDALRALHFNAAGLQCEGIPLPAGAIERFRAAFGASPQRASVRPSQVDPS</sequence>
<dbReference type="Gene3D" id="1.10.1200.10">
    <property type="entry name" value="ACP-like"/>
    <property type="match status" value="2"/>
</dbReference>
<evidence type="ECO:0000256" key="6">
    <source>
        <dbReference type="ARBA" id="ARBA00022832"/>
    </source>
</evidence>
<dbReference type="InterPro" id="IPR024011">
    <property type="entry name" value="Biosynth_lucif-like_mOase_dom"/>
</dbReference>
<dbReference type="SUPFAM" id="SSF52151">
    <property type="entry name" value="FabD/lysophospholipase-like"/>
    <property type="match status" value="1"/>
</dbReference>
<dbReference type="GO" id="GO:0004312">
    <property type="term" value="F:fatty acid synthase activity"/>
    <property type="evidence" value="ECO:0007669"/>
    <property type="project" value="TreeGrafter"/>
</dbReference>
<dbReference type="Gene3D" id="3.30.70.3290">
    <property type="match status" value="1"/>
</dbReference>
<dbReference type="InterPro" id="IPR025110">
    <property type="entry name" value="AMP-bd_C"/>
</dbReference>
<dbReference type="SMART" id="SM01294">
    <property type="entry name" value="PKS_PP_betabranch"/>
    <property type="match status" value="2"/>
</dbReference>
<feature type="domain" description="Carrier" evidence="11">
    <location>
        <begin position="604"/>
        <end position="681"/>
    </location>
</feature>
<dbReference type="InterPro" id="IPR015424">
    <property type="entry name" value="PyrdxlP-dep_Trfase"/>
</dbReference>
<dbReference type="Pfam" id="PF00698">
    <property type="entry name" value="Acyl_transf_1"/>
    <property type="match status" value="1"/>
</dbReference>
<dbReference type="InterPro" id="IPR011251">
    <property type="entry name" value="Luciferase-like_dom"/>
</dbReference>
<dbReference type="CDD" id="cd00610">
    <property type="entry name" value="OAT_like"/>
    <property type="match status" value="1"/>
</dbReference>
<evidence type="ECO:0000256" key="9">
    <source>
        <dbReference type="ARBA" id="ARBA00054155"/>
    </source>
</evidence>
<dbReference type="InterPro" id="IPR014043">
    <property type="entry name" value="Acyl_transferase_dom"/>
</dbReference>
<keyword evidence="8" id="KW-0443">Lipid metabolism</keyword>
<dbReference type="InterPro" id="IPR009081">
    <property type="entry name" value="PP-bd_ACP"/>
</dbReference>
<dbReference type="EMBL" id="MH908917">
    <property type="protein sequence ID" value="AYM54128.1"/>
    <property type="molecule type" value="Genomic_DNA"/>
</dbReference>
<dbReference type="InterPro" id="IPR042099">
    <property type="entry name" value="ANL_N_sf"/>
</dbReference>
<protein>
    <submittedName>
        <fullName evidence="13">Amino acid adenylation domain protein</fullName>
    </submittedName>
</protein>
<dbReference type="GO" id="GO:0031177">
    <property type="term" value="F:phosphopantetheine binding"/>
    <property type="evidence" value="ECO:0007669"/>
    <property type="project" value="InterPro"/>
</dbReference>
<dbReference type="InterPro" id="IPR016035">
    <property type="entry name" value="Acyl_Trfase/lysoPLipase"/>
</dbReference>
<feature type="domain" description="Carrier" evidence="11">
    <location>
        <begin position="1578"/>
        <end position="1656"/>
    </location>
</feature>
<dbReference type="GO" id="GO:0071766">
    <property type="term" value="P:Actinobacterium-type cell wall biogenesis"/>
    <property type="evidence" value="ECO:0007669"/>
    <property type="project" value="UniProtKB-ARBA"/>
</dbReference>
<dbReference type="Gene3D" id="3.30.300.30">
    <property type="match status" value="1"/>
</dbReference>
<evidence type="ECO:0000259" key="12">
    <source>
        <dbReference type="PROSITE" id="PS52004"/>
    </source>
</evidence>
<feature type="compositionally biased region" description="Low complexity" evidence="10">
    <location>
        <begin position="1700"/>
        <end position="1711"/>
    </location>
</feature>
<comment type="function">
    <text evidence="9">Involved in production of the polyketide antibiotic thailandamide.</text>
</comment>
<feature type="domain" description="Ketosynthase family 3 (KS3)" evidence="12">
    <location>
        <begin position="698"/>
        <end position="1121"/>
    </location>
</feature>
<dbReference type="CDD" id="cd00833">
    <property type="entry name" value="PKS"/>
    <property type="match status" value="1"/>
</dbReference>
<dbReference type="InterPro" id="IPR000873">
    <property type="entry name" value="AMP-dep_synth/lig_dom"/>
</dbReference>
<dbReference type="GO" id="GO:0008483">
    <property type="term" value="F:transaminase activity"/>
    <property type="evidence" value="ECO:0007669"/>
    <property type="project" value="InterPro"/>
</dbReference>
<reference evidence="13" key="1">
    <citation type="journal article" date="2018" name="J. Ind. Microbiol. Biotechnol.">
        <title>Genome mining reveals uncommon alkylpyrones as type III PKS products from myxobacteria.</title>
        <authorList>
            <person name="Hug J.J."/>
            <person name="Panter F."/>
            <person name="Krug D."/>
            <person name="Muller R."/>
        </authorList>
    </citation>
    <scope>NUCLEOTIDE SEQUENCE</scope>
    <source>
        <strain evidence="13">Sp. MSr9030</strain>
    </source>
</reference>